<evidence type="ECO:0000313" key="2">
    <source>
        <dbReference type="EMBL" id="SJZ89063.1"/>
    </source>
</evidence>
<dbReference type="STRING" id="225324.SAMN02745126_02731"/>
<evidence type="ECO:0000256" key="1">
    <source>
        <dbReference type="SAM" id="MobiDB-lite"/>
    </source>
</evidence>
<accession>A0A1T4PBY8</accession>
<feature type="region of interest" description="Disordered" evidence="1">
    <location>
        <begin position="32"/>
        <end position="71"/>
    </location>
</feature>
<dbReference type="RefSeq" id="WP_139373868.1">
    <property type="nucleotide sequence ID" value="NZ_FUWJ01000002.1"/>
</dbReference>
<reference evidence="3" key="1">
    <citation type="submission" date="2017-02" db="EMBL/GenBank/DDBJ databases">
        <authorList>
            <person name="Varghese N."/>
            <person name="Submissions S."/>
        </authorList>
    </citation>
    <scope>NUCLEOTIDE SEQUENCE [LARGE SCALE GENOMIC DNA]</scope>
    <source>
        <strain evidence="3">ATCC 27094</strain>
    </source>
</reference>
<feature type="compositionally biased region" description="Low complexity" evidence="1">
    <location>
        <begin position="61"/>
        <end position="71"/>
    </location>
</feature>
<proteinExistence type="predicted"/>
<protein>
    <submittedName>
        <fullName evidence="2">Uncharacterized protein</fullName>
    </submittedName>
</protein>
<dbReference type="EMBL" id="FUWJ01000002">
    <property type="protein sequence ID" value="SJZ89063.1"/>
    <property type="molecule type" value="Genomic_DNA"/>
</dbReference>
<dbReference type="AlphaFoldDB" id="A0A1T4PBY8"/>
<sequence length="71" mass="7578">MRHLLVAAALLLAALIVTLTAATMLENMAAAHRDQETEPFVPGAPAVEPPVLNRPAPPEQSRSLSLVVRRS</sequence>
<gene>
    <name evidence="2" type="ORF">SAMN02745126_02731</name>
</gene>
<keyword evidence="3" id="KW-1185">Reference proteome</keyword>
<evidence type="ECO:0000313" key="3">
    <source>
        <dbReference type="Proteomes" id="UP000190092"/>
    </source>
</evidence>
<organism evidence="2 3">
    <name type="scientific">Enhydrobacter aerosaccus</name>
    <dbReference type="NCBI Taxonomy" id="225324"/>
    <lineage>
        <taxon>Bacteria</taxon>
        <taxon>Pseudomonadati</taxon>
        <taxon>Pseudomonadota</taxon>
        <taxon>Alphaproteobacteria</taxon>
        <taxon>Hyphomicrobiales</taxon>
        <taxon>Enhydrobacter</taxon>
    </lineage>
</organism>
<name>A0A1T4PBY8_9HYPH</name>
<dbReference type="Proteomes" id="UP000190092">
    <property type="component" value="Unassembled WGS sequence"/>
</dbReference>